<dbReference type="GO" id="GO:0008982">
    <property type="term" value="F:protein-N(PI)-phosphohistidine-sugar phosphotransferase activity"/>
    <property type="evidence" value="ECO:0007669"/>
    <property type="project" value="UniProtKB-UniRule"/>
</dbReference>
<evidence type="ECO:0000259" key="10">
    <source>
        <dbReference type="PROSITE" id="PS51105"/>
    </source>
</evidence>
<keyword evidence="5 9" id="KW-0812">Transmembrane</keyword>
<gene>
    <name evidence="11" type="ORF">HF857_09825</name>
</gene>
<comment type="function">
    <text evidence="8">The phosphoenolpyruvate-dependent sugar phosphotransferase system (PTS), a major carbohydrate active -transport system, catalyzes the phosphorylation of incoming sugar substrates concomitant with their translocation across the cell membrane.</text>
</comment>
<dbReference type="Pfam" id="PF02378">
    <property type="entry name" value="PTS_EIIC"/>
    <property type="match status" value="1"/>
</dbReference>
<organism evidence="11 12">
    <name type="scientific">Enterococcus cecorum</name>
    <dbReference type="NCBI Taxonomy" id="44008"/>
    <lineage>
        <taxon>Bacteria</taxon>
        <taxon>Bacillati</taxon>
        <taxon>Bacillota</taxon>
        <taxon>Bacilli</taxon>
        <taxon>Lactobacillales</taxon>
        <taxon>Enterococcaceae</taxon>
        <taxon>Enterococcus</taxon>
    </lineage>
</organism>
<comment type="subcellular location">
    <subcellularLocation>
        <location evidence="1">Cell membrane</location>
        <topology evidence="1">Multi-pass membrane protein</topology>
    </subcellularLocation>
</comment>
<evidence type="ECO:0000256" key="5">
    <source>
        <dbReference type="ARBA" id="ARBA00022692"/>
    </source>
</evidence>
<feature type="transmembrane region" description="Helical" evidence="9">
    <location>
        <begin position="220"/>
        <end position="244"/>
    </location>
</feature>
<evidence type="ECO:0000256" key="6">
    <source>
        <dbReference type="ARBA" id="ARBA00022989"/>
    </source>
</evidence>
<evidence type="ECO:0000256" key="4">
    <source>
        <dbReference type="ARBA" id="ARBA00022597"/>
    </source>
</evidence>
<dbReference type="InterPro" id="IPR004796">
    <property type="entry name" value="PTS_IIC_cello"/>
</dbReference>
<feature type="transmembrane region" description="Helical" evidence="9">
    <location>
        <begin position="376"/>
        <end position="407"/>
    </location>
</feature>
<dbReference type="AlphaFoldDB" id="A0A7X9NN94"/>
<feature type="transmembrane region" description="Helical" evidence="9">
    <location>
        <begin position="278"/>
        <end position="305"/>
    </location>
</feature>
<dbReference type="GeneID" id="60870692"/>
<feature type="transmembrane region" description="Helical" evidence="9">
    <location>
        <begin position="75"/>
        <end position="96"/>
    </location>
</feature>
<dbReference type="PANTHER" id="PTHR33989:SF4">
    <property type="entry name" value="PTS SYSTEM N,N'-DIACETYLCHITOBIOSE-SPECIFIC EIIC COMPONENT"/>
    <property type="match status" value="1"/>
</dbReference>
<name>A0A7X9NN94_9ENTE</name>
<feature type="transmembrane region" description="Helical" evidence="9">
    <location>
        <begin position="103"/>
        <end position="122"/>
    </location>
</feature>
<feature type="transmembrane region" description="Helical" evidence="9">
    <location>
        <begin position="142"/>
        <end position="160"/>
    </location>
</feature>
<dbReference type="PANTHER" id="PTHR33989">
    <property type="match status" value="1"/>
</dbReference>
<feature type="transmembrane region" description="Helical" evidence="9">
    <location>
        <begin position="34"/>
        <end position="55"/>
    </location>
</feature>
<evidence type="ECO:0000256" key="7">
    <source>
        <dbReference type="ARBA" id="ARBA00023136"/>
    </source>
</evidence>
<feature type="domain" description="PTS EIIC type-3" evidence="10">
    <location>
        <begin position="11"/>
        <end position="410"/>
    </location>
</feature>
<dbReference type="Proteomes" id="UP000588071">
    <property type="component" value="Unassembled WGS sequence"/>
</dbReference>
<evidence type="ECO:0000256" key="9">
    <source>
        <dbReference type="SAM" id="Phobius"/>
    </source>
</evidence>
<keyword evidence="3 8" id="KW-1003">Cell membrane</keyword>
<evidence type="ECO:0000256" key="1">
    <source>
        <dbReference type="ARBA" id="ARBA00004651"/>
    </source>
</evidence>
<comment type="caution">
    <text evidence="11">The sequence shown here is derived from an EMBL/GenBank/DDBJ whole genome shotgun (WGS) entry which is preliminary data.</text>
</comment>
<accession>A0A7X9NN94</accession>
<reference evidence="11 12" key="1">
    <citation type="submission" date="2020-04" db="EMBL/GenBank/DDBJ databases">
        <authorList>
            <person name="Hitch T.C.A."/>
            <person name="Wylensek D."/>
            <person name="Clavel T."/>
        </authorList>
    </citation>
    <scope>NUCLEOTIDE SEQUENCE [LARGE SCALE GENOMIC DNA]</scope>
    <source>
        <strain evidence="11 12">WCA-380-WT-3C</strain>
    </source>
</reference>
<dbReference type="GO" id="GO:1901264">
    <property type="term" value="P:carbohydrate derivative transport"/>
    <property type="evidence" value="ECO:0007669"/>
    <property type="project" value="TreeGrafter"/>
</dbReference>
<evidence type="ECO:0000256" key="2">
    <source>
        <dbReference type="ARBA" id="ARBA00022448"/>
    </source>
</evidence>
<dbReference type="PIRSF" id="PIRSF006351">
    <property type="entry name" value="PTS_EIIC-Cellobiose"/>
    <property type="match status" value="1"/>
</dbReference>
<dbReference type="RefSeq" id="WP_016250241.1">
    <property type="nucleotide sequence ID" value="NZ_JABAFV010000019.1"/>
</dbReference>
<dbReference type="InterPro" id="IPR003352">
    <property type="entry name" value="PTS_EIIC"/>
</dbReference>
<sequence length="426" mass="46516">MKFFDRFQATLEKIVGPIAARVSSSRYIKALTEGFMYTMPITLGVAVIAVLSNLPITAWLNFLKQVGIYQVSQDIVSLTLSLLAIYVVGAIGYCFTKNEGENGVIGALISTAAFLVLIPIQHAKVNGAEITALETKYMGSDGIFIAIILGLLIPQLYCFLMSKNLKLKLPDSVPPMVSKSLTPTFVSMIIFSILFVIKYVCTLTSYGNLYTLIATFIGKPITHLGTSPISLIIVFTLINLIWFFGIHPNTILMPYMPILMAAGVANTEAFVSGKALPFFTFVVISSCIQVGGAGSTLGLCVATIFSKSEKYKSMRKLVVPANLFNINEPVIFGFPIMLNPIYFVPMILTPILNGTIGIILSKIIPITINPTISMPWVTPAFVSAFFIGGVGLLIVWLVCLLVDFLIYLPFFMIDDKNALLEEKANI</sequence>
<evidence type="ECO:0000313" key="11">
    <source>
        <dbReference type="EMBL" id="NME50508.1"/>
    </source>
</evidence>
<dbReference type="GO" id="GO:0005886">
    <property type="term" value="C:plasma membrane"/>
    <property type="evidence" value="ECO:0007669"/>
    <property type="project" value="UniProtKB-SubCell"/>
</dbReference>
<protein>
    <recommendedName>
        <fullName evidence="8">Permease IIC component</fullName>
    </recommendedName>
</protein>
<keyword evidence="4 8" id="KW-0762">Sugar transport</keyword>
<keyword evidence="2 8" id="KW-0813">Transport</keyword>
<dbReference type="EMBL" id="JABAFV010000019">
    <property type="protein sequence ID" value="NME50508.1"/>
    <property type="molecule type" value="Genomic_DNA"/>
</dbReference>
<dbReference type="GO" id="GO:0009401">
    <property type="term" value="P:phosphoenolpyruvate-dependent sugar phosphotransferase system"/>
    <property type="evidence" value="ECO:0007669"/>
    <property type="project" value="InterPro"/>
</dbReference>
<feature type="transmembrane region" description="Helical" evidence="9">
    <location>
        <begin position="317"/>
        <end position="336"/>
    </location>
</feature>
<keyword evidence="7 8" id="KW-0472">Membrane</keyword>
<keyword evidence="6 9" id="KW-1133">Transmembrane helix</keyword>
<dbReference type="InterPro" id="IPR004501">
    <property type="entry name" value="PTS_EIIC_3"/>
</dbReference>
<evidence type="ECO:0000256" key="3">
    <source>
        <dbReference type="ARBA" id="ARBA00022475"/>
    </source>
</evidence>
<proteinExistence type="predicted"/>
<evidence type="ECO:0000313" key="12">
    <source>
        <dbReference type="Proteomes" id="UP000588071"/>
    </source>
</evidence>
<dbReference type="PROSITE" id="PS51105">
    <property type="entry name" value="PTS_EIIC_TYPE_3"/>
    <property type="match status" value="1"/>
</dbReference>
<evidence type="ECO:0000256" key="8">
    <source>
        <dbReference type="PIRNR" id="PIRNR006351"/>
    </source>
</evidence>
<feature type="transmembrane region" description="Helical" evidence="9">
    <location>
        <begin position="181"/>
        <end position="200"/>
    </location>
</feature>
<dbReference type="InterPro" id="IPR051088">
    <property type="entry name" value="PTS_Sugar-EIIC/EIIB"/>
</dbReference>
<dbReference type="NCBIfam" id="TIGR00410">
    <property type="entry name" value="lacE"/>
    <property type="match status" value="1"/>
</dbReference>